<keyword evidence="1" id="KW-0408">Iron</keyword>
<dbReference type="EMBL" id="HBNR01061494">
    <property type="protein sequence ID" value="CAE4630897.1"/>
    <property type="molecule type" value="Transcribed_RNA"/>
</dbReference>
<proteinExistence type="inferred from homology"/>
<evidence type="ECO:0000259" key="2">
    <source>
        <dbReference type="PROSITE" id="PS51471"/>
    </source>
</evidence>
<dbReference type="Gene3D" id="2.60.120.330">
    <property type="entry name" value="B-lactam Antibiotic, Isopenicillin N Synthase, Chain"/>
    <property type="match status" value="1"/>
</dbReference>
<dbReference type="InterPro" id="IPR005123">
    <property type="entry name" value="Oxoglu/Fe-dep_dioxygenase_dom"/>
</dbReference>
<evidence type="ECO:0000313" key="3">
    <source>
        <dbReference type="EMBL" id="CAE4630897.1"/>
    </source>
</evidence>
<reference evidence="3" key="1">
    <citation type="submission" date="2021-01" db="EMBL/GenBank/DDBJ databases">
        <authorList>
            <person name="Corre E."/>
            <person name="Pelletier E."/>
            <person name="Niang G."/>
            <person name="Scheremetjew M."/>
            <person name="Finn R."/>
            <person name="Kale V."/>
            <person name="Holt S."/>
            <person name="Cochrane G."/>
            <person name="Meng A."/>
            <person name="Brown T."/>
            <person name="Cohen L."/>
        </authorList>
    </citation>
    <scope>NUCLEOTIDE SEQUENCE</scope>
    <source>
        <strain evidence="3">CCMP3105</strain>
    </source>
</reference>
<feature type="domain" description="Fe2OG dioxygenase" evidence="2">
    <location>
        <begin position="198"/>
        <end position="305"/>
    </location>
</feature>
<comment type="similarity">
    <text evidence="1">Belongs to the iron/ascorbate-dependent oxidoreductase family.</text>
</comment>
<dbReference type="InterPro" id="IPR044861">
    <property type="entry name" value="IPNS-like_FE2OG_OXY"/>
</dbReference>
<dbReference type="Pfam" id="PF03171">
    <property type="entry name" value="2OG-FeII_Oxy"/>
    <property type="match status" value="1"/>
</dbReference>
<sequence>MAALGRRCSRVLPLPGGCSTGPRGRRSGATAVSLAAPLVRLGRGRAPGSPEQRRVLGAQVHAACRDVGFFQVTGHGVEPELRAAVLASAARFFELGAGAKDAVSIRRSRSWRGYQRVGENITQEAPDWHEALDLYSESAQAANSAHEGANQWPREVPTLRPAVERYVAEMRQLGADLMRLIALGLQLPEDHFDRDFDDSFWCLRAIRYPPSGGERTAQALGVGEHTDYGCLTLLMADDQLEGGVGALQVRDRRGEWVHLEAEPGAIMCNIGDMLARWTNGIYRSTPHRVLRPRTERIAVPFFFEPNYSAVVEPIPYCCRLSGLPSCYPPVKYGDHLLSKTSANFAPAPPGPAPAA</sequence>
<dbReference type="PROSITE" id="PS51471">
    <property type="entry name" value="FE2OG_OXY"/>
    <property type="match status" value="1"/>
</dbReference>
<dbReference type="AlphaFoldDB" id="A0A7S4S1K1"/>
<accession>A0A7S4S1K1</accession>
<dbReference type="GO" id="GO:0016491">
    <property type="term" value="F:oxidoreductase activity"/>
    <property type="evidence" value="ECO:0007669"/>
    <property type="project" value="UniProtKB-KW"/>
</dbReference>
<evidence type="ECO:0000256" key="1">
    <source>
        <dbReference type="RuleBase" id="RU003682"/>
    </source>
</evidence>
<dbReference type="PRINTS" id="PR00682">
    <property type="entry name" value="IPNSYNTHASE"/>
</dbReference>
<dbReference type="InterPro" id="IPR050231">
    <property type="entry name" value="Iron_ascorbate_oxido_reductase"/>
</dbReference>
<name>A0A7S4S1K1_9DINO</name>
<dbReference type="InterPro" id="IPR026992">
    <property type="entry name" value="DIOX_N"/>
</dbReference>
<dbReference type="InterPro" id="IPR027443">
    <property type="entry name" value="IPNS-like_sf"/>
</dbReference>
<organism evidence="3">
    <name type="scientific">Alexandrium monilatum</name>
    <dbReference type="NCBI Taxonomy" id="311494"/>
    <lineage>
        <taxon>Eukaryota</taxon>
        <taxon>Sar</taxon>
        <taxon>Alveolata</taxon>
        <taxon>Dinophyceae</taxon>
        <taxon>Gonyaulacales</taxon>
        <taxon>Pyrocystaceae</taxon>
        <taxon>Alexandrium</taxon>
    </lineage>
</organism>
<keyword evidence="1" id="KW-0479">Metal-binding</keyword>
<gene>
    <name evidence="3" type="ORF">AMON00008_LOCUS43307</name>
</gene>
<dbReference type="Pfam" id="PF14226">
    <property type="entry name" value="DIOX_N"/>
    <property type="match status" value="1"/>
</dbReference>
<keyword evidence="1" id="KW-0560">Oxidoreductase</keyword>
<dbReference type="GO" id="GO:0046872">
    <property type="term" value="F:metal ion binding"/>
    <property type="evidence" value="ECO:0007669"/>
    <property type="project" value="UniProtKB-KW"/>
</dbReference>
<dbReference type="SUPFAM" id="SSF51197">
    <property type="entry name" value="Clavaminate synthase-like"/>
    <property type="match status" value="1"/>
</dbReference>
<dbReference type="PANTHER" id="PTHR47990">
    <property type="entry name" value="2-OXOGLUTARATE (2OG) AND FE(II)-DEPENDENT OXYGENASE SUPERFAMILY PROTEIN-RELATED"/>
    <property type="match status" value="1"/>
</dbReference>
<protein>
    <recommendedName>
        <fullName evidence="2">Fe2OG dioxygenase domain-containing protein</fullName>
    </recommendedName>
</protein>